<proteinExistence type="predicted"/>
<dbReference type="AlphaFoldDB" id="A0A9D7SSU6"/>
<evidence type="ECO:0000259" key="1">
    <source>
        <dbReference type="Pfam" id="PF13568"/>
    </source>
</evidence>
<dbReference type="Pfam" id="PF13568">
    <property type="entry name" value="OMP_b-brl_2"/>
    <property type="match status" value="1"/>
</dbReference>
<dbReference type="EMBL" id="JADKGY010000006">
    <property type="protein sequence ID" value="MBK9982518.1"/>
    <property type="molecule type" value="Genomic_DNA"/>
</dbReference>
<dbReference type="InterPro" id="IPR025665">
    <property type="entry name" value="Beta-barrel_OMP_2"/>
</dbReference>
<dbReference type="Proteomes" id="UP000808337">
    <property type="component" value="Unassembled WGS sequence"/>
</dbReference>
<evidence type="ECO:0000313" key="3">
    <source>
        <dbReference type="Proteomes" id="UP000808337"/>
    </source>
</evidence>
<gene>
    <name evidence="2" type="ORF">IPP15_08845</name>
</gene>
<protein>
    <submittedName>
        <fullName evidence="2">PorT family protein</fullName>
    </submittedName>
</protein>
<sequence>MRRLIICFIVLIPCILSAQFGVKAGLNFANITKAKEINATSRTGFHMGIFLSGPTKPVLSSQTELLFSRQGYDFSTNINTGKVELDYLLLPQLMGINITKFVQVQVGAQIAYLLNAKIDSTSTTGDQSTDKILRLLNRFDYGLAGGVEVHPIHAILIGARLNLSFGKLYKEPEQGQQYSFIPDINARNNLFQLYAGFKFGKEEQ</sequence>
<reference evidence="2 3" key="1">
    <citation type="submission" date="2020-10" db="EMBL/GenBank/DDBJ databases">
        <title>Connecting structure to function with the recovery of over 1000 high-quality activated sludge metagenome-assembled genomes encoding full-length rRNA genes using long-read sequencing.</title>
        <authorList>
            <person name="Singleton C.M."/>
            <person name="Petriglieri F."/>
            <person name="Kristensen J.M."/>
            <person name="Kirkegaard R.H."/>
            <person name="Michaelsen T.Y."/>
            <person name="Andersen M.H."/>
            <person name="Karst S.M."/>
            <person name="Dueholm M.S."/>
            <person name="Nielsen P.H."/>
            <person name="Albertsen M."/>
        </authorList>
    </citation>
    <scope>NUCLEOTIDE SEQUENCE [LARGE SCALE GENOMIC DNA]</scope>
    <source>
        <strain evidence="2">Ribe_18-Q3-R11-54_MAXAC.273</strain>
    </source>
</reference>
<organism evidence="2 3">
    <name type="scientific">Candidatus Opimibacter skivensis</name>
    <dbReference type="NCBI Taxonomy" id="2982028"/>
    <lineage>
        <taxon>Bacteria</taxon>
        <taxon>Pseudomonadati</taxon>
        <taxon>Bacteroidota</taxon>
        <taxon>Saprospiria</taxon>
        <taxon>Saprospirales</taxon>
        <taxon>Saprospiraceae</taxon>
        <taxon>Candidatus Opimibacter</taxon>
    </lineage>
</organism>
<evidence type="ECO:0000313" key="2">
    <source>
        <dbReference type="EMBL" id="MBK9982518.1"/>
    </source>
</evidence>
<comment type="caution">
    <text evidence="2">The sequence shown here is derived from an EMBL/GenBank/DDBJ whole genome shotgun (WGS) entry which is preliminary data.</text>
</comment>
<accession>A0A9D7SSU6</accession>
<feature type="domain" description="Outer membrane protein beta-barrel" evidence="1">
    <location>
        <begin position="18"/>
        <end position="168"/>
    </location>
</feature>
<name>A0A9D7SSU6_9BACT</name>